<proteinExistence type="predicted"/>
<evidence type="ECO:0000313" key="2">
    <source>
        <dbReference type="EMBL" id="CAB9510482.1"/>
    </source>
</evidence>
<dbReference type="AlphaFoldDB" id="A0A9N8DWY0"/>
<comment type="caution">
    <text evidence="2">The sequence shown here is derived from an EMBL/GenBank/DDBJ whole genome shotgun (WGS) entry which is preliminary data.</text>
</comment>
<feature type="signal peptide" evidence="1">
    <location>
        <begin position="1"/>
        <end position="27"/>
    </location>
</feature>
<reference evidence="2" key="1">
    <citation type="submission" date="2020-06" db="EMBL/GenBank/DDBJ databases">
        <authorList>
            <consortium name="Plant Systems Biology data submission"/>
        </authorList>
    </citation>
    <scope>NUCLEOTIDE SEQUENCE</scope>
    <source>
        <strain evidence="2">D6</strain>
    </source>
</reference>
<feature type="chain" id="PRO_5040482572" evidence="1">
    <location>
        <begin position="28"/>
        <end position="362"/>
    </location>
</feature>
<dbReference type="EMBL" id="CAICTM010000437">
    <property type="protein sequence ID" value="CAB9510482.1"/>
    <property type="molecule type" value="Genomic_DNA"/>
</dbReference>
<sequence>MKVILSAHHLLVVSVVTFLGAPTAVCAWNPHKVSKTQPVRKTVRRALGYRSSATTNIQERSNRATISLDRYKPPTKSKVRSTKAIAPRATRSVQRKFDATDISPEITDAVVTGATSFFQALSVILKGSVSAVKDIEPSTTQEERAKISRSGKGLFKLGKDLVGSSASFVKNGLWKRNDPKLTYSATRPATRAIRPARATRPADESFLGTRPVGSLGTHPVVGGDRPTISLSAVEASQYYGLSPYDSRIYPNGVDYMMVHWQTLQETAGMWLEGARCYTSSATAEMVQGFNIAYEDALDKVVQFQSHAMMSFEPPKHHIPAPQDFFFATTRTFPIVNDNVRKVAFVCPTPVIDPNALYFVTML</sequence>
<accession>A0A9N8DWY0</accession>
<protein>
    <submittedName>
        <fullName evidence="2">Uncharacterized protein</fullName>
    </submittedName>
</protein>
<dbReference type="Proteomes" id="UP001153069">
    <property type="component" value="Unassembled WGS sequence"/>
</dbReference>
<name>A0A9N8DWY0_9STRA</name>
<keyword evidence="1" id="KW-0732">Signal</keyword>
<gene>
    <name evidence="2" type="ORF">SEMRO_438_G143030.1</name>
</gene>
<keyword evidence="3" id="KW-1185">Reference proteome</keyword>
<evidence type="ECO:0000256" key="1">
    <source>
        <dbReference type="SAM" id="SignalP"/>
    </source>
</evidence>
<organism evidence="2 3">
    <name type="scientific">Seminavis robusta</name>
    <dbReference type="NCBI Taxonomy" id="568900"/>
    <lineage>
        <taxon>Eukaryota</taxon>
        <taxon>Sar</taxon>
        <taxon>Stramenopiles</taxon>
        <taxon>Ochrophyta</taxon>
        <taxon>Bacillariophyta</taxon>
        <taxon>Bacillariophyceae</taxon>
        <taxon>Bacillariophycidae</taxon>
        <taxon>Naviculales</taxon>
        <taxon>Naviculaceae</taxon>
        <taxon>Seminavis</taxon>
    </lineage>
</organism>
<evidence type="ECO:0000313" key="3">
    <source>
        <dbReference type="Proteomes" id="UP001153069"/>
    </source>
</evidence>